<organism evidence="1">
    <name type="scientific">Paenibacillus sp. BIHB 4019</name>
    <dbReference type="NCBI Taxonomy" id="1870819"/>
    <lineage>
        <taxon>Bacteria</taxon>
        <taxon>Bacillati</taxon>
        <taxon>Bacillota</taxon>
        <taxon>Bacilli</taxon>
        <taxon>Bacillales</taxon>
        <taxon>Paenibacillaceae</taxon>
        <taxon>Paenibacillus</taxon>
    </lineage>
</organism>
<dbReference type="SUPFAM" id="SSF56801">
    <property type="entry name" value="Acetyl-CoA synthetase-like"/>
    <property type="match status" value="1"/>
</dbReference>
<dbReference type="InterPro" id="IPR042099">
    <property type="entry name" value="ANL_N_sf"/>
</dbReference>
<dbReference type="InterPro" id="IPR053158">
    <property type="entry name" value="CapK_Type1_Caps_Biosynth"/>
</dbReference>
<dbReference type="EMBL" id="CP016808">
    <property type="protein sequence ID" value="ANY65746.1"/>
    <property type="molecule type" value="Genomic_DNA"/>
</dbReference>
<sequence length="406" mass="45103">MEPKHTLQQQLALICHFHPWYGELLAERGIDPNAAVLPQLPLMTADKLEAHYFTQELRTEAGLSVYRTSGTSSGIRKAIYYSPEDDEQYIASKAACFREWLARGPAVVTRALADMGTGHAASTAITIFRQLGFQADSLSFALPIEEHIKRLATFRPQLLYTMPSILDAIASAAPDPKAFGIQKIIIVGEIAPPAWQSNMAARFGIIASDILDTYGSIEIGAIASYSHEHSVYVLDAGIHAEALRADEVDPRFDTLEDNETVLVLTSFKRALFPAVRYVTYDVVRDFGTVTIDGRARQTFSCISKRIGTDLKHGEKISLYDIESVVQQFVSDAELRVRIRDNKLSIHIRSKMLEDGMLAVIQQAIEQKIEAIGQMIRGRMLSGIVVTRAAEDETLERGAVKSKKLYF</sequence>
<evidence type="ECO:0008006" key="2">
    <source>
        <dbReference type="Google" id="ProtNLM"/>
    </source>
</evidence>
<protein>
    <recommendedName>
        <fullName evidence="2">CoF synthetase</fullName>
    </recommendedName>
</protein>
<dbReference type="Gene3D" id="3.40.50.12780">
    <property type="entry name" value="N-terminal domain of ligase-like"/>
    <property type="match status" value="1"/>
</dbReference>
<dbReference type="RefSeq" id="WP_099517132.1">
    <property type="nucleotide sequence ID" value="NZ_CP016808.1"/>
</dbReference>
<dbReference type="PANTHER" id="PTHR36932:SF1">
    <property type="entry name" value="CAPSULAR POLYSACCHARIDE BIOSYNTHESIS PROTEIN"/>
    <property type="match status" value="1"/>
</dbReference>
<dbReference type="PANTHER" id="PTHR36932">
    <property type="entry name" value="CAPSULAR POLYSACCHARIDE BIOSYNTHESIS PROTEIN"/>
    <property type="match status" value="1"/>
</dbReference>
<gene>
    <name evidence="1" type="ORF">BBD42_04155</name>
</gene>
<name>A0A1B2DDH7_9BACL</name>
<accession>A0A1B2DDH7</accession>
<evidence type="ECO:0000313" key="1">
    <source>
        <dbReference type="EMBL" id="ANY65746.1"/>
    </source>
</evidence>
<dbReference type="AlphaFoldDB" id="A0A1B2DDH7"/>
<reference evidence="1" key="1">
    <citation type="submission" date="2016-08" db="EMBL/GenBank/DDBJ databases">
        <title>Complete Genome Seqeunce of Paenibacillus sp. BIHB 4019 from tea rhizoplane.</title>
        <authorList>
            <person name="Thakur R."/>
            <person name="Swarnkar M.K."/>
            <person name="Gulati A."/>
        </authorList>
    </citation>
    <scope>NUCLEOTIDE SEQUENCE [LARGE SCALE GENOMIC DNA]</scope>
    <source>
        <strain evidence="1">BIHB4019</strain>
    </source>
</reference>
<proteinExistence type="predicted"/>